<comment type="caution">
    <text evidence="2">The sequence shown here is derived from an EMBL/GenBank/DDBJ whole genome shotgun (WGS) entry which is preliminary data.</text>
</comment>
<dbReference type="EMBL" id="SPHZ02000008">
    <property type="protein sequence ID" value="KAF0901726.1"/>
    <property type="molecule type" value="Genomic_DNA"/>
</dbReference>
<proteinExistence type="predicted"/>
<name>A0A6G1CNJ3_9ORYZ</name>
<accession>A0A6G1CNJ3</accession>
<keyword evidence="3" id="KW-1185">Reference proteome</keyword>
<feature type="region of interest" description="Disordered" evidence="1">
    <location>
        <begin position="1"/>
        <end position="44"/>
    </location>
</feature>
<protein>
    <submittedName>
        <fullName evidence="2">Uncharacterized protein</fullName>
    </submittedName>
</protein>
<sequence>MAVVAKEAGEPATEVAKPGTDVPVDRRCAGKAASSAGADPKRSNPVHWLFEHRSMLPTLRKPMCGRPGVARSNMPTEEVTAIAETVMSQLC</sequence>
<reference evidence="2 3" key="1">
    <citation type="submission" date="2019-11" db="EMBL/GenBank/DDBJ databases">
        <title>Whole genome sequence of Oryza granulata.</title>
        <authorList>
            <person name="Li W."/>
        </authorList>
    </citation>
    <scope>NUCLEOTIDE SEQUENCE [LARGE SCALE GENOMIC DNA]</scope>
    <source>
        <strain evidence="3">cv. Menghai</strain>
        <tissue evidence="2">Leaf</tissue>
    </source>
</reference>
<dbReference type="Proteomes" id="UP000479710">
    <property type="component" value="Unassembled WGS sequence"/>
</dbReference>
<evidence type="ECO:0000313" key="3">
    <source>
        <dbReference type="Proteomes" id="UP000479710"/>
    </source>
</evidence>
<evidence type="ECO:0000313" key="2">
    <source>
        <dbReference type="EMBL" id="KAF0901726.1"/>
    </source>
</evidence>
<organism evidence="2 3">
    <name type="scientific">Oryza meyeriana var. granulata</name>
    <dbReference type="NCBI Taxonomy" id="110450"/>
    <lineage>
        <taxon>Eukaryota</taxon>
        <taxon>Viridiplantae</taxon>
        <taxon>Streptophyta</taxon>
        <taxon>Embryophyta</taxon>
        <taxon>Tracheophyta</taxon>
        <taxon>Spermatophyta</taxon>
        <taxon>Magnoliopsida</taxon>
        <taxon>Liliopsida</taxon>
        <taxon>Poales</taxon>
        <taxon>Poaceae</taxon>
        <taxon>BOP clade</taxon>
        <taxon>Oryzoideae</taxon>
        <taxon>Oryzeae</taxon>
        <taxon>Oryzinae</taxon>
        <taxon>Oryza</taxon>
        <taxon>Oryza meyeriana</taxon>
    </lineage>
</organism>
<evidence type="ECO:0000256" key="1">
    <source>
        <dbReference type="SAM" id="MobiDB-lite"/>
    </source>
</evidence>
<gene>
    <name evidence="2" type="ORF">E2562_006195</name>
</gene>
<dbReference type="AlphaFoldDB" id="A0A6G1CNJ3"/>